<dbReference type="InterPro" id="IPR035919">
    <property type="entry name" value="EAL_sf"/>
</dbReference>
<evidence type="ECO:0000313" key="2">
    <source>
        <dbReference type="Proteomes" id="UP000198701"/>
    </source>
</evidence>
<dbReference type="InterPro" id="IPR043128">
    <property type="entry name" value="Rev_trsase/Diguanyl_cyclase"/>
</dbReference>
<name>A0A1G9BTF6_9MICO</name>
<dbReference type="Proteomes" id="UP000198701">
    <property type="component" value="Unassembled WGS sequence"/>
</dbReference>
<dbReference type="SMART" id="SM00052">
    <property type="entry name" value="EAL"/>
    <property type="match status" value="1"/>
</dbReference>
<dbReference type="EMBL" id="FNFU01000006">
    <property type="protein sequence ID" value="SDK42737.1"/>
    <property type="molecule type" value="Genomic_DNA"/>
</dbReference>
<reference evidence="1 2" key="1">
    <citation type="submission" date="2016-10" db="EMBL/GenBank/DDBJ databases">
        <authorList>
            <person name="de Groot N.N."/>
        </authorList>
    </citation>
    <scope>NUCLEOTIDE SEQUENCE [LARGE SCALE GENOMIC DNA]</scope>
    <source>
        <strain evidence="1 2">CGMCC 1.5382</strain>
    </source>
</reference>
<dbReference type="InterPro" id="IPR001633">
    <property type="entry name" value="EAL_dom"/>
</dbReference>
<dbReference type="Pfam" id="PF00990">
    <property type="entry name" value="GGDEF"/>
    <property type="match status" value="1"/>
</dbReference>
<dbReference type="NCBIfam" id="TIGR00254">
    <property type="entry name" value="GGDEF"/>
    <property type="match status" value="1"/>
</dbReference>
<dbReference type="SUPFAM" id="SSF141868">
    <property type="entry name" value="EAL domain-like"/>
    <property type="match status" value="1"/>
</dbReference>
<dbReference type="InterPro" id="IPR029787">
    <property type="entry name" value="Nucleotide_cyclase"/>
</dbReference>
<organism evidence="1 2">
    <name type="scientific">Cryobacterium psychrotolerans</name>
    <dbReference type="NCBI Taxonomy" id="386301"/>
    <lineage>
        <taxon>Bacteria</taxon>
        <taxon>Bacillati</taxon>
        <taxon>Actinomycetota</taxon>
        <taxon>Actinomycetes</taxon>
        <taxon>Micrococcales</taxon>
        <taxon>Microbacteriaceae</taxon>
        <taxon>Cryobacterium</taxon>
    </lineage>
</organism>
<gene>
    <name evidence="1" type="ORF">SAMN05216282_10622</name>
</gene>
<dbReference type="PROSITE" id="PS50883">
    <property type="entry name" value="EAL"/>
    <property type="match status" value="1"/>
</dbReference>
<keyword evidence="2" id="KW-1185">Reference proteome</keyword>
<dbReference type="PROSITE" id="PS50887">
    <property type="entry name" value="GGDEF"/>
    <property type="match status" value="1"/>
</dbReference>
<dbReference type="Gene3D" id="3.30.70.270">
    <property type="match status" value="1"/>
</dbReference>
<dbReference type="FunFam" id="3.20.20.450:FF:000001">
    <property type="entry name" value="Cyclic di-GMP phosphodiesterase yahA"/>
    <property type="match status" value="1"/>
</dbReference>
<dbReference type="OrthoDB" id="23692at2"/>
<dbReference type="SUPFAM" id="SSF55073">
    <property type="entry name" value="Nucleotide cyclase"/>
    <property type="match status" value="1"/>
</dbReference>
<sequence length="450" mass="48403">MTVHPSVADLLRRAEDAELARRAHHDALTGLPTRLLLTQTLERVLARRVPNGPVALLLIDLDNFKFINESLGHDTGDAVLLQAAQRLVAATRAQDTVARLGGDEFLVLCENTDAAGAGMVAERILHAIQLPADGYGAEARVTGSIGIAAAAQRHGPTDLLREASAAMRLSKSRGGNQTTLFDLRVGGEAGRLLDIETALREGLERDELVLHYQPIHTLADGSLKGVEALVRWNRPEHGLVPPDDFIPIAEDTGLIVPLGEWVLNEALRQLSDWKRAGVVPADFTISVNLSPVQLLHAGLVDLIDATIAEHGLTHDDLVLEMTETALILDRSTMMDTVSALAETGASLSIDDFGTGYSSLSYLRYLPAKQLKVDRSFVAGLTTNPRDAALVAAVVRLAHEFGMTCVAEGVETPEQLEHLRLLGCDLAQGYFLGRPATAEVLTRAWAPATVN</sequence>
<dbReference type="InterPro" id="IPR052155">
    <property type="entry name" value="Biofilm_reg_signaling"/>
</dbReference>
<proteinExistence type="predicted"/>
<dbReference type="PANTHER" id="PTHR44757:SF2">
    <property type="entry name" value="BIOFILM ARCHITECTURE MAINTENANCE PROTEIN MBAA"/>
    <property type="match status" value="1"/>
</dbReference>
<dbReference type="RefSeq" id="WP_092322806.1">
    <property type="nucleotide sequence ID" value="NZ_FNFU01000006.1"/>
</dbReference>
<accession>A0A1G9BTF6</accession>
<dbReference type="STRING" id="386301.SAMN05216282_10622"/>
<dbReference type="CDD" id="cd01949">
    <property type="entry name" value="GGDEF"/>
    <property type="match status" value="1"/>
</dbReference>
<protein>
    <submittedName>
        <fullName evidence="1">Diguanylate cyclase (GGDEF) domain-containing protein</fullName>
    </submittedName>
</protein>
<dbReference type="SMART" id="SM00267">
    <property type="entry name" value="GGDEF"/>
    <property type="match status" value="1"/>
</dbReference>
<dbReference type="CDD" id="cd01948">
    <property type="entry name" value="EAL"/>
    <property type="match status" value="1"/>
</dbReference>
<dbReference type="InterPro" id="IPR000160">
    <property type="entry name" value="GGDEF_dom"/>
</dbReference>
<dbReference type="Gene3D" id="3.20.20.450">
    <property type="entry name" value="EAL domain"/>
    <property type="match status" value="1"/>
</dbReference>
<dbReference type="Pfam" id="PF00563">
    <property type="entry name" value="EAL"/>
    <property type="match status" value="1"/>
</dbReference>
<dbReference type="AlphaFoldDB" id="A0A1G9BTF6"/>
<evidence type="ECO:0000313" key="1">
    <source>
        <dbReference type="EMBL" id="SDK42737.1"/>
    </source>
</evidence>
<dbReference type="PANTHER" id="PTHR44757">
    <property type="entry name" value="DIGUANYLATE CYCLASE DGCP"/>
    <property type="match status" value="1"/>
</dbReference>